<dbReference type="InterPro" id="IPR058525">
    <property type="entry name" value="DUF8212"/>
</dbReference>
<dbReference type="PANTHER" id="PTHR10622">
    <property type="entry name" value="HET DOMAIN-CONTAINING PROTEIN"/>
    <property type="match status" value="1"/>
</dbReference>
<dbReference type="Proteomes" id="UP000559256">
    <property type="component" value="Unassembled WGS sequence"/>
</dbReference>
<gene>
    <name evidence="3" type="ORF">D9758_015669</name>
</gene>
<evidence type="ECO:0000313" key="3">
    <source>
        <dbReference type="EMBL" id="KAF5336669.1"/>
    </source>
</evidence>
<organism evidence="3 4">
    <name type="scientific">Tetrapyrgos nigripes</name>
    <dbReference type="NCBI Taxonomy" id="182062"/>
    <lineage>
        <taxon>Eukaryota</taxon>
        <taxon>Fungi</taxon>
        <taxon>Dikarya</taxon>
        <taxon>Basidiomycota</taxon>
        <taxon>Agaricomycotina</taxon>
        <taxon>Agaricomycetes</taxon>
        <taxon>Agaricomycetidae</taxon>
        <taxon>Agaricales</taxon>
        <taxon>Marasmiineae</taxon>
        <taxon>Marasmiaceae</taxon>
        <taxon>Tetrapyrgos</taxon>
    </lineage>
</organism>
<evidence type="ECO:0000313" key="4">
    <source>
        <dbReference type="Proteomes" id="UP000559256"/>
    </source>
</evidence>
<feature type="domain" description="Heterokaryon incompatibility" evidence="1">
    <location>
        <begin position="44"/>
        <end position="100"/>
    </location>
</feature>
<comment type="caution">
    <text evidence="3">The sequence shown here is derived from an EMBL/GenBank/DDBJ whole genome shotgun (WGS) entry which is preliminary data.</text>
</comment>
<reference evidence="3 4" key="1">
    <citation type="journal article" date="2020" name="ISME J.">
        <title>Uncovering the hidden diversity of litter-decomposition mechanisms in mushroom-forming fungi.</title>
        <authorList>
            <person name="Floudas D."/>
            <person name="Bentzer J."/>
            <person name="Ahren D."/>
            <person name="Johansson T."/>
            <person name="Persson P."/>
            <person name="Tunlid A."/>
        </authorList>
    </citation>
    <scope>NUCLEOTIDE SEQUENCE [LARGE SCALE GENOMIC DNA]</scope>
    <source>
        <strain evidence="3 4">CBS 291.85</strain>
    </source>
</reference>
<dbReference type="PANTHER" id="PTHR10622:SF10">
    <property type="entry name" value="HET DOMAIN-CONTAINING PROTEIN"/>
    <property type="match status" value="1"/>
</dbReference>
<proteinExistence type="predicted"/>
<dbReference type="EMBL" id="JAACJM010000225">
    <property type="protein sequence ID" value="KAF5336669.1"/>
    <property type="molecule type" value="Genomic_DNA"/>
</dbReference>
<feature type="domain" description="DUF8212" evidence="2">
    <location>
        <begin position="223"/>
        <end position="250"/>
    </location>
</feature>
<name>A0A8H5C8I5_9AGAR</name>
<protein>
    <recommendedName>
        <fullName evidence="5">Heterokaryon incompatibility domain-containing protein</fullName>
    </recommendedName>
</protein>
<dbReference type="InterPro" id="IPR010730">
    <property type="entry name" value="HET"/>
</dbReference>
<accession>A0A8H5C8I5</accession>
<sequence length="532" mass="61313">MKISLPMPSSLTHGTQKRRKVVSSQVNFLFRKLHLWKKRDGYSKVREACKAAMALRLEHVWIDIWCINKSNSTELAESLNSMFQYYSRSAVCLVHLDDVHSFRLNPSDLKTHSGESPAWFTRGWTLLELLAPRRAYFYNHLWKDIGTKEGLVETIHSITKIPSSMLLEPARLQREVDEGGFSIAQKMSWASKRKTSKPEDMAYCLMGLFGVHMPVLYGEGEHNAFVRLQEEIIKHSDDHSIFAWCSDYYSGGLLANSPKAFSSSGDLLATRKFRRFQDIAHPYSLTNRGLHIHLYNVGGYNHDDEPKDRKVVLGCGVDHEGIVKLVVIRLSSLKSEGTYQRIEAHYREMLTPSEIDQLGSQTMEFYVPQAVFSYFPGFRIHPIFDGQIMPRVSELTKEIFDISTEDIVLEQISEADQIRLHRILLKKSNGQTWTVCIKYMYRNPDSEFYSTDTRPQVEALSKIPIPNTPLQIRIQQGDTIPAASDFQDVDSADAKVGDDLYLFARAREEYRKLWWQHEYVVNVEMMSLKQEL</sequence>
<evidence type="ECO:0000259" key="2">
    <source>
        <dbReference type="Pfam" id="PF26640"/>
    </source>
</evidence>
<dbReference type="AlphaFoldDB" id="A0A8H5C8I5"/>
<dbReference type="Pfam" id="PF26640">
    <property type="entry name" value="DUF8212"/>
    <property type="match status" value="1"/>
</dbReference>
<dbReference type="OrthoDB" id="5303367at2759"/>
<keyword evidence="4" id="KW-1185">Reference proteome</keyword>
<dbReference type="Pfam" id="PF06985">
    <property type="entry name" value="HET"/>
    <property type="match status" value="1"/>
</dbReference>
<evidence type="ECO:0008006" key="5">
    <source>
        <dbReference type="Google" id="ProtNLM"/>
    </source>
</evidence>
<evidence type="ECO:0000259" key="1">
    <source>
        <dbReference type="Pfam" id="PF06985"/>
    </source>
</evidence>